<dbReference type="KEGG" id="vg:18506557"/>
<accession>U5PTR4</accession>
<dbReference type="OrthoDB" id="34027at10239"/>
<dbReference type="RefSeq" id="YP_009004249.1">
    <property type="nucleotide sequence ID" value="NC_023549.1"/>
</dbReference>
<evidence type="ECO:0000313" key="2">
    <source>
        <dbReference type="Proteomes" id="UP000017651"/>
    </source>
</evidence>
<dbReference type="EMBL" id="KF669650">
    <property type="protein sequence ID" value="AGY47146.1"/>
    <property type="molecule type" value="Genomic_DNA"/>
</dbReference>
<protein>
    <submittedName>
        <fullName evidence="1">Uncharacterized protein</fullName>
    </submittedName>
</protein>
<dbReference type="GeneID" id="18506557"/>
<dbReference type="Proteomes" id="UP000017651">
    <property type="component" value="Segment"/>
</dbReference>
<gene>
    <name evidence="1" type="ORF">CN1A_37</name>
</gene>
<reference evidence="1 2" key="1">
    <citation type="journal article" date="2013" name="Genome Announc.">
        <title>Complete Genome of Clavibacter michiganensis subsp. sepedonicusis Siphophage CN1A.</title>
        <authorList>
            <person name="Kongari R.R."/>
            <person name="Yao G.W."/>
            <person name="Chamakura K.R."/>
            <person name="Kuty Everett G.F."/>
        </authorList>
    </citation>
    <scope>NUCLEOTIDE SEQUENCE [LARGE SCALE GENOMIC DNA]</scope>
</reference>
<proteinExistence type="predicted"/>
<sequence>MGYTSDEGIWFPSTASDLVPFSNVFTTMAESVDWAVRRRSNQNVTNADDQALLFPTPTHGNGVYREDLGLELRYNDGRAKNKPFPGWFAQSGTLLGVHDVPWAIKNNDNGDFAFGDKPQVLVAGSITDPGVPFRMRMSVRCEFGSTQPGTRWDIAVGAGGTNQIAQQIDFATRVDEVVAPVHMTSLASSQVFTGTTRVAVVANNVYGSALGVLKAPNRQWKIEVVAA</sequence>
<evidence type="ECO:0000313" key="1">
    <source>
        <dbReference type="EMBL" id="AGY47146.1"/>
    </source>
</evidence>
<organism evidence="1 2">
    <name type="scientific">Clavibacter phage CN1A</name>
    <dbReference type="NCBI Taxonomy" id="1406793"/>
    <lineage>
        <taxon>Viruses</taxon>
        <taxon>Duplodnaviria</taxon>
        <taxon>Heunggongvirae</taxon>
        <taxon>Uroviricota</taxon>
        <taxon>Caudoviricetes</taxon>
        <taxon>Cinunavirus</taxon>
        <taxon>Cinunavirus CN1A</taxon>
    </lineage>
</organism>
<keyword evidence="2" id="KW-1185">Reference proteome</keyword>
<name>U5PTR4_9CAUD</name>